<evidence type="ECO:0000313" key="2">
    <source>
        <dbReference type="EMBL" id="GAA0345864.1"/>
    </source>
</evidence>
<comment type="caution">
    <text evidence="2">The sequence shown here is derived from an EMBL/GenBank/DDBJ whole genome shotgun (WGS) entry which is preliminary data.</text>
</comment>
<keyword evidence="3" id="KW-1185">Reference proteome</keyword>
<keyword evidence="1" id="KW-0812">Transmembrane</keyword>
<keyword evidence="1" id="KW-0472">Membrane</keyword>
<evidence type="ECO:0000256" key="1">
    <source>
        <dbReference type="SAM" id="Phobius"/>
    </source>
</evidence>
<proteinExistence type="predicted"/>
<sequence>MVKLGVVGGCGMSMNDYVKFITQTFVQHYDQPKEKRKEKRIQKKEQKAPFLVNWFGLVPFAVLSIFKRK</sequence>
<name>A0ABP3GJM5_9BACI</name>
<dbReference type="InterPro" id="IPR025622">
    <property type="entry name" value="YqzE"/>
</dbReference>
<dbReference type="EMBL" id="BAAADJ010000064">
    <property type="protein sequence ID" value="GAA0345864.1"/>
    <property type="molecule type" value="Genomic_DNA"/>
</dbReference>
<accession>A0ABP3GJM5</accession>
<reference evidence="3" key="1">
    <citation type="journal article" date="2019" name="Int. J. Syst. Evol. Microbiol.">
        <title>The Global Catalogue of Microorganisms (GCM) 10K type strain sequencing project: providing services to taxonomists for standard genome sequencing and annotation.</title>
        <authorList>
            <consortium name="The Broad Institute Genomics Platform"/>
            <consortium name="The Broad Institute Genome Sequencing Center for Infectious Disease"/>
            <person name="Wu L."/>
            <person name="Ma J."/>
        </authorList>
    </citation>
    <scope>NUCLEOTIDE SEQUENCE [LARGE SCALE GENOMIC DNA]</scope>
    <source>
        <strain evidence="3">JCM 9731</strain>
    </source>
</reference>
<protein>
    <submittedName>
        <fullName evidence="2">YqzE family protein</fullName>
    </submittedName>
</protein>
<feature type="transmembrane region" description="Helical" evidence="1">
    <location>
        <begin position="48"/>
        <end position="66"/>
    </location>
</feature>
<dbReference type="Proteomes" id="UP001500782">
    <property type="component" value="Unassembled WGS sequence"/>
</dbReference>
<dbReference type="Pfam" id="PF14038">
    <property type="entry name" value="YqzE"/>
    <property type="match status" value="1"/>
</dbReference>
<gene>
    <name evidence="2" type="ORF">GCM10008967_40360</name>
</gene>
<organism evidence="2 3">
    <name type="scientific">Bacillus carboniphilus</name>
    <dbReference type="NCBI Taxonomy" id="86663"/>
    <lineage>
        <taxon>Bacteria</taxon>
        <taxon>Bacillati</taxon>
        <taxon>Bacillota</taxon>
        <taxon>Bacilli</taxon>
        <taxon>Bacillales</taxon>
        <taxon>Bacillaceae</taxon>
        <taxon>Bacillus</taxon>
    </lineage>
</organism>
<evidence type="ECO:0000313" key="3">
    <source>
        <dbReference type="Proteomes" id="UP001500782"/>
    </source>
</evidence>
<keyword evidence="1" id="KW-1133">Transmembrane helix</keyword>